<dbReference type="SMART" id="SM00052">
    <property type="entry name" value="EAL"/>
    <property type="match status" value="1"/>
</dbReference>
<organism evidence="5 6">
    <name type="scientific">Grimontia marina</name>
    <dbReference type="NCBI Taxonomy" id="646534"/>
    <lineage>
        <taxon>Bacteria</taxon>
        <taxon>Pseudomonadati</taxon>
        <taxon>Pseudomonadota</taxon>
        <taxon>Gammaproteobacteria</taxon>
        <taxon>Vibrionales</taxon>
        <taxon>Vibrionaceae</taxon>
        <taxon>Grimontia</taxon>
    </lineage>
</organism>
<dbReference type="Pfam" id="PF00990">
    <property type="entry name" value="GGDEF"/>
    <property type="match status" value="1"/>
</dbReference>
<feature type="domain" description="Response regulatory" evidence="2">
    <location>
        <begin position="12"/>
        <end position="127"/>
    </location>
</feature>
<dbReference type="SUPFAM" id="SSF141868">
    <property type="entry name" value="EAL domain-like"/>
    <property type="match status" value="1"/>
</dbReference>
<dbReference type="PANTHER" id="PTHR44757">
    <property type="entry name" value="DIGUANYLATE CYCLASE DGCP"/>
    <property type="match status" value="1"/>
</dbReference>
<accession>A0A128F2K6</accession>
<evidence type="ECO:0000256" key="1">
    <source>
        <dbReference type="PROSITE-ProRule" id="PRU00169"/>
    </source>
</evidence>
<proteinExistence type="predicted"/>
<dbReference type="PANTHER" id="PTHR44757:SF2">
    <property type="entry name" value="BIOFILM ARCHITECTURE MAINTENANCE PROTEIN MBAA"/>
    <property type="match status" value="1"/>
</dbReference>
<dbReference type="SUPFAM" id="SSF55073">
    <property type="entry name" value="Nucleotide cyclase"/>
    <property type="match status" value="1"/>
</dbReference>
<dbReference type="SMART" id="SM00448">
    <property type="entry name" value="REC"/>
    <property type="match status" value="1"/>
</dbReference>
<feature type="domain" description="GGDEF" evidence="4">
    <location>
        <begin position="170"/>
        <end position="304"/>
    </location>
</feature>
<keyword evidence="6" id="KW-1185">Reference proteome</keyword>
<dbReference type="InterPro" id="IPR035919">
    <property type="entry name" value="EAL_sf"/>
</dbReference>
<dbReference type="InterPro" id="IPR001633">
    <property type="entry name" value="EAL_dom"/>
</dbReference>
<dbReference type="PROSITE" id="PS50887">
    <property type="entry name" value="GGDEF"/>
    <property type="match status" value="1"/>
</dbReference>
<gene>
    <name evidence="5" type="primary">cph2_3</name>
    <name evidence="5" type="ORF">GMA8713_01530</name>
</gene>
<evidence type="ECO:0000259" key="4">
    <source>
        <dbReference type="PROSITE" id="PS50887"/>
    </source>
</evidence>
<evidence type="ECO:0000313" key="5">
    <source>
        <dbReference type="EMBL" id="CZF80634.1"/>
    </source>
</evidence>
<reference evidence="6" key="1">
    <citation type="submission" date="2016-02" db="EMBL/GenBank/DDBJ databases">
        <authorList>
            <person name="Rodrigo-Torres Lidia"/>
            <person name="Arahal R.David."/>
        </authorList>
    </citation>
    <scope>NUCLEOTIDE SEQUENCE [LARGE SCALE GENOMIC DNA]</scope>
    <source>
        <strain evidence="6">CECT 8713</strain>
    </source>
</reference>
<dbReference type="GO" id="GO:0000160">
    <property type="term" value="P:phosphorelay signal transduction system"/>
    <property type="evidence" value="ECO:0007669"/>
    <property type="project" value="InterPro"/>
</dbReference>
<dbReference type="SUPFAM" id="SSF52172">
    <property type="entry name" value="CheY-like"/>
    <property type="match status" value="1"/>
</dbReference>
<feature type="domain" description="EAL" evidence="3">
    <location>
        <begin position="313"/>
        <end position="567"/>
    </location>
</feature>
<keyword evidence="1" id="KW-0597">Phosphoprotein</keyword>
<evidence type="ECO:0000313" key="6">
    <source>
        <dbReference type="Proteomes" id="UP000073601"/>
    </source>
</evidence>
<dbReference type="RefSeq" id="WP_062707418.1">
    <property type="nucleotide sequence ID" value="NZ_CAWRCI010000011.1"/>
</dbReference>
<dbReference type="EMBL" id="FIZY01000011">
    <property type="protein sequence ID" value="CZF80634.1"/>
    <property type="molecule type" value="Genomic_DNA"/>
</dbReference>
<dbReference type="NCBIfam" id="TIGR00254">
    <property type="entry name" value="GGDEF"/>
    <property type="match status" value="1"/>
</dbReference>
<name>A0A128F2K6_9GAMM</name>
<dbReference type="OrthoDB" id="1316910at2"/>
<dbReference type="CDD" id="cd01949">
    <property type="entry name" value="GGDEF"/>
    <property type="match status" value="1"/>
</dbReference>
<dbReference type="SMART" id="SM00267">
    <property type="entry name" value="GGDEF"/>
    <property type="match status" value="1"/>
</dbReference>
<protein>
    <submittedName>
        <fullName evidence="5">Phytochrome-like protein cph2</fullName>
    </submittedName>
</protein>
<dbReference type="InterPro" id="IPR029787">
    <property type="entry name" value="Nucleotide_cyclase"/>
</dbReference>
<dbReference type="Gene3D" id="3.20.20.450">
    <property type="entry name" value="EAL domain"/>
    <property type="match status" value="1"/>
</dbReference>
<dbReference type="PROSITE" id="PS50110">
    <property type="entry name" value="RESPONSE_REGULATORY"/>
    <property type="match status" value="1"/>
</dbReference>
<dbReference type="InterPro" id="IPR001789">
    <property type="entry name" value="Sig_transdc_resp-reg_receiver"/>
</dbReference>
<sequence>MNANHTAPDKDTVLIVDSSPNSIRILNAILGEEYRVIFSTTGATAKVLAKSESPKLILMDIELPDIDGFKLCQYFKTEPETKDVPVILITEHSEDEGREMGLRIGCADYISKPVSPAEVKLRIYNQLRIRRNEELIMQRALYDSLTGLANRNLTLDRLRYAIAHDLRRGLMTGVMLVDLDNFKIINDTLSHDVGDQVLIELSRRIVKTVREIDTVGRVSGDEFLIVLPGLHQTENACQIASKLRKAINKPVEIAGGGEVHVTVSIGISLCPLDSDDFKRLFGNADVAKHQAKEGGKDSYRLFTSEMNDNAHRRLRLEYHLVWALSRGEFSVVYQPLYDLKTNRISGAEALLRWTNEELGIVSPAEFIPIAEQSNLIYEIGKFALDTAMGDFAKLQNCGGDLLHLAVNISPQQVRQPHFIEDFMKIMDKHSFEPERLELEVTEGLLLSNQPNVREMLNRLHDLGTALSMDDFGTGYSSLSYLLQFPFDALKIDREFVDGITDVELNEALATAVISMAQGLKMKTVAEGVETEEQLEMLKSKGCDLAQGFYLSRPLDIKSLKALLGDSENESTTSEENAKNARAT</sequence>
<dbReference type="AlphaFoldDB" id="A0A128F2K6"/>
<evidence type="ECO:0000259" key="3">
    <source>
        <dbReference type="PROSITE" id="PS50883"/>
    </source>
</evidence>
<dbReference type="Proteomes" id="UP000073601">
    <property type="component" value="Unassembled WGS sequence"/>
</dbReference>
<dbReference type="Gene3D" id="3.30.70.270">
    <property type="match status" value="1"/>
</dbReference>
<dbReference type="InterPro" id="IPR000160">
    <property type="entry name" value="GGDEF_dom"/>
</dbReference>
<dbReference type="InterPro" id="IPR011006">
    <property type="entry name" value="CheY-like_superfamily"/>
</dbReference>
<dbReference type="Pfam" id="PF00563">
    <property type="entry name" value="EAL"/>
    <property type="match status" value="1"/>
</dbReference>
<dbReference type="Pfam" id="PF00072">
    <property type="entry name" value="Response_reg"/>
    <property type="match status" value="1"/>
</dbReference>
<evidence type="ECO:0000259" key="2">
    <source>
        <dbReference type="PROSITE" id="PS50110"/>
    </source>
</evidence>
<dbReference type="Gene3D" id="3.40.50.2300">
    <property type="match status" value="1"/>
</dbReference>
<dbReference type="InterPro" id="IPR052155">
    <property type="entry name" value="Biofilm_reg_signaling"/>
</dbReference>
<dbReference type="PROSITE" id="PS50883">
    <property type="entry name" value="EAL"/>
    <property type="match status" value="1"/>
</dbReference>
<feature type="modified residue" description="4-aspartylphosphate" evidence="1">
    <location>
        <position position="60"/>
    </location>
</feature>
<dbReference type="CDD" id="cd01948">
    <property type="entry name" value="EAL"/>
    <property type="match status" value="1"/>
</dbReference>
<dbReference type="InterPro" id="IPR043128">
    <property type="entry name" value="Rev_trsase/Diguanyl_cyclase"/>
</dbReference>